<feature type="disulfide bond" evidence="6">
    <location>
        <begin position="302"/>
        <end position="311"/>
    </location>
</feature>
<dbReference type="Pfam" id="PF12661">
    <property type="entry name" value="hEGF"/>
    <property type="match status" value="1"/>
</dbReference>
<feature type="domain" description="EGF-like" evidence="10">
    <location>
        <begin position="237"/>
        <end position="274"/>
    </location>
</feature>
<evidence type="ECO:0000259" key="10">
    <source>
        <dbReference type="PROSITE" id="PS50026"/>
    </source>
</evidence>
<dbReference type="InterPro" id="IPR013032">
    <property type="entry name" value="EGF-like_CS"/>
</dbReference>
<evidence type="ECO:0000256" key="6">
    <source>
        <dbReference type="PROSITE-ProRule" id="PRU00076"/>
    </source>
</evidence>
<feature type="disulfide bond" evidence="6">
    <location>
        <begin position="1135"/>
        <end position="1145"/>
    </location>
</feature>
<dbReference type="Pfam" id="PF02210">
    <property type="entry name" value="Laminin_G_2"/>
    <property type="match status" value="3"/>
</dbReference>
<dbReference type="SUPFAM" id="SSF57196">
    <property type="entry name" value="EGF/Laminin"/>
    <property type="match status" value="13"/>
</dbReference>
<keyword evidence="7" id="KW-0472">Membrane</keyword>
<keyword evidence="1 6" id="KW-0245">EGF-like domain</keyword>
<dbReference type="SMART" id="SM00181">
    <property type="entry name" value="EGF"/>
    <property type="match status" value="16"/>
</dbReference>
<evidence type="ECO:0000256" key="4">
    <source>
        <dbReference type="ARBA" id="ARBA00023157"/>
    </source>
</evidence>
<dbReference type="Proteomes" id="UP000824782">
    <property type="component" value="Unassembled WGS sequence"/>
</dbReference>
<dbReference type="FunFam" id="2.10.25.10:FF:000095">
    <property type="entry name" value="Notch, isoform B"/>
    <property type="match status" value="1"/>
</dbReference>
<feature type="domain" description="EGF-like" evidence="10">
    <location>
        <begin position="161"/>
        <end position="197"/>
    </location>
</feature>
<dbReference type="PROSITE" id="PS01187">
    <property type="entry name" value="EGF_CA"/>
    <property type="match status" value="4"/>
</dbReference>
<evidence type="ECO:0000256" key="2">
    <source>
        <dbReference type="ARBA" id="ARBA00022729"/>
    </source>
</evidence>
<feature type="domain" description="EGF-like" evidence="10">
    <location>
        <begin position="1093"/>
        <end position="1129"/>
    </location>
</feature>
<dbReference type="SMART" id="SM00179">
    <property type="entry name" value="EGF_CA"/>
    <property type="match status" value="11"/>
</dbReference>
<feature type="domain" description="EGF-like" evidence="10">
    <location>
        <begin position="632"/>
        <end position="668"/>
    </location>
</feature>
<proteinExistence type="predicted"/>
<feature type="disulfide bond" evidence="6">
    <location>
        <begin position="1192"/>
        <end position="1201"/>
    </location>
</feature>
<evidence type="ECO:0000256" key="5">
    <source>
        <dbReference type="ARBA" id="ARBA00023180"/>
    </source>
</evidence>
<dbReference type="Gene3D" id="2.10.25.10">
    <property type="entry name" value="Laminin"/>
    <property type="match status" value="15"/>
</dbReference>
<feature type="disulfide bond" evidence="6">
    <location>
        <begin position="658"/>
        <end position="667"/>
    </location>
</feature>
<dbReference type="PROSITE" id="PS00010">
    <property type="entry name" value="ASX_HYDROXYL"/>
    <property type="match status" value="5"/>
</dbReference>
<dbReference type="EMBL" id="WNYA01000009">
    <property type="protein sequence ID" value="KAG8556042.1"/>
    <property type="molecule type" value="Genomic_DNA"/>
</dbReference>
<feature type="domain" description="EGF-like" evidence="10">
    <location>
        <begin position="85"/>
        <end position="121"/>
    </location>
</feature>
<feature type="disulfide bond" evidence="6">
    <location>
        <begin position="225"/>
        <end position="234"/>
    </location>
</feature>
<dbReference type="SUPFAM" id="SSF49899">
    <property type="entry name" value="Concanavalin A-like lectins/glucanases"/>
    <property type="match status" value="3"/>
</dbReference>
<evidence type="ECO:0000256" key="8">
    <source>
        <dbReference type="SAM" id="SignalP"/>
    </source>
</evidence>
<dbReference type="GO" id="GO:0005509">
    <property type="term" value="F:calcium ion binding"/>
    <property type="evidence" value="ECO:0007669"/>
    <property type="project" value="InterPro"/>
</dbReference>
<feature type="disulfide bond" evidence="6">
    <location>
        <begin position="1119"/>
        <end position="1128"/>
    </location>
</feature>
<protein>
    <recommendedName>
        <fullName evidence="13">Protein crumbs homolog 1</fullName>
    </recommendedName>
</protein>
<dbReference type="PROSITE" id="PS50026">
    <property type="entry name" value="EGF_3"/>
    <property type="match status" value="16"/>
</dbReference>
<feature type="domain" description="EGF-like" evidence="10">
    <location>
        <begin position="1167"/>
        <end position="1202"/>
    </location>
</feature>
<dbReference type="FunFam" id="2.10.25.10:FF:000327">
    <property type="entry name" value="neurogenic locus notch homolog protein 4"/>
    <property type="match status" value="2"/>
</dbReference>
<dbReference type="FunFam" id="2.10.25.10:FF:000348">
    <property type="entry name" value="Crumbs 1, cell polarity complex component"/>
    <property type="match status" value="1"/>
</dbReference>
<keyword evidence="12" id="KW-1185">Reference proteome</keyword>
<name>A0AAV7A451_ENGPU</name>
<dbReference type="CDD" id="cd00110">
    <property type="entry name" value="LamG"/>
    <property type="match status" value="3"/>
</dbReference>
<dbReference type="PANTHER" id="PTHR12916:SF4">
    <property type="entry name" value="UNINFLATABLE, ISOFORM C"/>
    <property type="match status" value="1"/>
</dbReference>
<feature type="domain" description="EGF-like" evidence="10">
    <location>
        <begin position="199"/>
        <end position="235"/>
    </location>
</feature>
<evidence type="ECO:0000259" key="9">
    <source>
        <dbReference type="PROSITE" id="PS50025"/>
    </source>
</evidence>
<dbReference type="InterPro" id="IPR049883">
    <property type="entry name" value="NOTCH1_EGF-like"/>
</dbReference>
<dbReference type="Pfam" id="PF07645">
    <property type="entry name" value="EGF_CA"/>
    <property type="match status" value="1"/>
</dbReference>
<feature type="disulfide bond" evidence="6">
    <location>
        <begin position="1156"/>
        <end position="1165"/>
    </location>
</feature>
<feature type="domain" description="EGF-like" evidence="10">
    <location>
        <begin position="1265"/>
        <end position="1301"/>
    </location>
</feature>
<feature type="domain" description="EGF-like" evidence="10">
    <location>
        <begin position="367"/>
        <end position="409"/>
    </location>
</feature>
<dbReference type="GO" id="GO:0007219">
    <property type="term" value="P:Notch signaling pathway"/>
    <property type="evidence" value="ECO:0007669"/>
    <property type="project" value="TreeGrafter"/>
</dbReference>
<comment type="caution">
    <text evidence="6">Lacks conserved residue(s) required for the propagation of feature annotation.</text>
</comment>
<feature type="disulfide bond" evidence="6">
    <location>
        <begin position="1253"/>
        <end position="1262"/>
    </location>
</feature>
<evidence type="ECO:0000313" key="12">
    <source>
        <dbReference type="Proteomes" id="UP000824782"/>
    </source>
</evidence>
<evidence type="ECO:0000256" key="7">
    <source>
        <dbReference type="SAM" id="Phobius"/>
    </source>
</evidence>
<feature type="domain" description="EGF-like" evidence="10">
    <location>
        <begin position="1223"/>
        <end position="1263"/>
    </location>
</feature>
<feature type="disulfide bond" evidence="6">
    <location>
        <begin position="54"/>
        <end position="71"/>
    </location>
</feature>
<feature type="domain" description="EGF-like" evidence="10">
    <location>
        <begin position="411"/>
        <end position="451"/>
    </location>
</feature>
<evidence type="ECO:0000313" key="11">
    <source>
        <dbReference type="EMBL" id="KAG8556042.1"/>
    </source>
</evidence>
<keyword evidence="3" id="KW-0677">Repeat</keyword>
<feature type="domain" description="Laminin G" evidence="9">
    <location>
        <begin position="904"/>
        <end position="1091"/>
    </location>
</feature>
<feature type="disulfide bond" evidence="6">
    <location>
        <begin position="355"/>
        <end position="364"/>
    </location>
</feature>
<dbReference type="PROSITE" id="PS50025">
    <property type="entry name" value="LAM_G_DOMAIN"/>
    <property type="match status" value="3"/>
</dbReference>
<keyword evidence="7" id="KW-0812">Transmembrane</keyword>
<feature type="disulfide bond" evidence="6">
    <location>
        <begin position="73"/>
        <end position="82"/>
    </location>
</feature>
<evidence type="ECO:0008006" key="13">
    <source>
        <dbReference type="Google" id="ProtNLM"/>
    </source>
</evidence>
<organism evidence="11 12">
    <name type="scientific">Engystomops pustulosus</name>
    <name type="common">Tungara frog</name>
    <name type="synonym">Physalaemus pustulosus</name>
    <dbReference type="NCBI Taxonomy" id="76066"/>
    <lineage>
        <taxon>Eukaryota</taxon>
        <taxon>Metazoa</taxon>
        <taxon>Chordata</taxon>
        <taxon>Craniata</taxon>
        <taxon>Vertebrata</taxon>
        <taxon>Euteleostomi</taxon>
        <taxon>Amphibia</taxon>
        <taxon>Batrachia</taxon>
        <taxon>Anura</taxon>
        <taxon>Neobatrachia</taxon>
        <taxon>Hyloidea</taxon>
        <taxon>Leptodactylidae</taxon>
        <taxon>Leiuperinae</taxon>
        <taxon>Engystomops</taxon>
    </lineage>
</organism>
<dbReference type="SMART" id="SM00282">
    <property type="entry name" value="LamG"/>
    <property type="match status" value="3"/>
</dbReference>
<keyword evidence="7" id="KW-1133">Transmembrane helix</keyword>
<feature type="disulfide bond" evidence="6">
    <location>
        <begin position="441"/>
        <end position="450"/>
    </location>
</feature>
<dbReference type="InterPro" id="IPR001791">
    <property type="entry name" value="Laminin_G"/>
</dbReference>
<keyword evidence="5" id="KW-0325">Glycoprotein</keyword>
<comment type="caution">
    <text evidence="11">The sequence shown here is derived from an EMBL/GenBank/DDBJ whole genome shotgun (WGS) entry which is preliminary data.</text>
</comment>
<dbReference type="FunFam" id="2.10.25.10:FF:000123">
    <property type="entry name" value="Crumbs homolog 1 (Drosophila)"/>
    <property type="match status" value="1"/>
</dbReference>
<dbReference type="InterPro" id="IPR000742">
    <property type="entry name" value="EGF"/>
</dbReference>
<feature type="domain" description="EGF-like" evidence="10">
    <location>
        <begin position="1131"/>
        <end position="1166"/>
    </location>
</feature>
<dbReference type="InterPro" id="IPR018097">
    <property type="entry name" value="EGF_Ca-bd_CS"/>
</dbReference>
<dbReference type="PROSITE" id="PS00022">
    <property type="entry name" value="EGF_1"/>
    <property type="match status" value="14"/>
</dbReference>
<feature type="domain" description="EGF-like" evidence="10">
    <location>
        <begin position="314"/>
        <end position="365"/>
    </location>
</feature>
<dbReference type="InterPro" id="IPR013320">
    <property type="entry name" value="ConA-like_dom_sf"/>
</dbReference>
<feature type="disulfide bond" evidence="6">
    <location>
        <begin position="149"/>
        <end position="158"/>
    </location>
</feature>
<reference evidence="11" key="1">
    <citation type="thesis" date="2020" institute="ProQuest LLC" country="789 East Eisenhower Parkway, Ann Arbor, MI, USA">
        <title>Comparative Genomics and Chromosome Evolution.</title>
        <authorList>
            <person name="Mudd A.B."/>
        </authorList>
    </citation>
    <scope>NUCLEOTIDE SEQUENCE</scope>
    <source>
        <strain evidence="11">237g6f4</strain>
        <tissue evidence="11">Blood</tissue>
    </source>
</reference>
<keyword evidence="2 8" id="KW-0732">Signal</keyword>
<dbReference type="PANTHER" id="PTHR12916">
    <property type="entry name" value="CYTOCHROME C OXIDASE POLYPEPTIDE VIC-2"/>
    <property type="match status" value="1"/>
</dbReference>
<feature type="domain" description="Laminin G" evidence="9">
    <location>
        <begin position="453"/>
        <end position="630"/>
    </location>
</feature>
<dbReference type="FunFam" id="2.10.25.10:FF:000063">
    <property type="entry name" value="Slit guidance ligand 2"/>
    <property type="match status" value="1"/>
</dbReference>
<dbReference type="FunFam" id="2.10.25.10:FF:000012">
    <property type="entry name" value="Delta-like protein"/>
    <property type="match status" value="1"/>
</dbReference>
<evidence type="ECO:0000256" key="1">
    <source>
        <dbReference type="ARBA" id="ARBA00022536"/>
    </source>
</evidence>
<gene>
    <name evidence="11" type="ORF">GDO81_017908</name>
</gene>
<feature type="domain" description="EGF-like" evidence="10">
    <location>
        <begin position="45"/>
        <end position="83"/>
    </location>
</feature>
<feature type="disulfide bond" evidence="6">
    <location>
        <begin position="187"/>
        <end position="196"/>
    </location>
</feature>
<feature type="disulfide bond" evidence="6">
    <location>
        <begin position="1291"/>
        <end position="1300"/>
    </location>
</feature>
<dbReference type="FunFam" id="2.10.25.10:FF:000173">
    <property type="entry name" value="Neurogenic locus notch protein 2"/>
    <property type="match status" value="1"/>
</dbReference>
<dbReference type="CDD" id="cd00054">
    <property type="entry name" value="EGF_CA"/>
    <property type="match status" value="10"/>
</dbReference>
<feature type="domain" description="EGF-like" evidence="10">
    <location>
        <begin position="123"/>
        <end position="159"/>
    </location>
</feature>
<dbReference type="PROSITE" id="PS01186">
    <property type="entry name" value="EGF_2"/>
    <property type="match status" value="10"/>
</dbReference>
<feature type="transmembrane region" description="Helical" evidence="7">
    <location>
        <begin position="1312"/>
        <end position="1338"/>
    </location>
</feature>
<dbReference type="FunFam" id="2.10.25.10:FF:000039">
    <property type="entry name" value="Crumbs cell polarity complex component 1"/>
    <property type="match status" value="1"/>
</dbReference>
<dbReference type="Pfam" id="PF00008">
    <property type="entry name" value="EGF"/>
    <property type="match status" value="9"/>
</dbReference>
<feature type="domain" description="EGF-like" evidence="10">
    <location>
        <begin position="276"/>
        <end position="312"/>
    </location>
</feature>
<dbReference type="GO" id="GO:0005112">
    <property type="term" value="F:Notch binding"/>
    <property type="evidence" value="ECO:0007669"/>
    <property type="project" value="TreeGrafter"/>
</dbReference>
<dbReference type="InterPro" id="IPR000152">
    <property type="entry name" value="EGF-type_Asp/Asn_hydroxyl_site"/>
</dbReference>
<feature type="chain" id="PRO_5043630599" description="Protein crumbs homolog 1" evidence="8">
    <location>
        <begin position="28"/>
        <end position="1374"/>
    </location>
</feature>
<evidence type="ECO:0000256" key="3">
    <source>
        <dbReference type="ARBA" id="ARBA00022737"/>
    </source>
</evidence>
<accession>A0AAV7A451</accession>
<feature type="signal peptide" evidence="8">
    <location>
        <begin position="1"/>
        <end position="27"/>
    </location>
</feature>
<feature type="disulfide bond" evidence="6">
    <location>
        <begin position="111"/>
        <end position="120"/>
    </location>
</feature>
<feature type="domain" description="Laminin G" evidence="9">
    <location>
        <begin position="674"/>
        <end position="842"/>
    </location>
</feature>
<dbReference type="Gene3D" id="2.60.120.200">
    <property type="match status" value="3"/>
</dbReference>
<sequence length="1374" mass="150494">MEQLRMSWTYSLCLAVLMYLHMTCTFCIKNTTQGLQCSSKGCGSISDPCLSNPCPQNATCQVTLDTETFECRCPAGYKGRNCEIPMKRCFRNQCRHGGQCYVTDRGSTCFCAVGYKGTFCETPEDECLWNPCQNGAVCRERGNGQACYCVPGFQGALCDIEVNECISQPCQNGGTCLNRIGTYDCVCPLQYTGRDCELEYNVCTPEPCQNGARCLENFGSFSCECAAGFYGVLCDVNINECDSSPCLNGGHCVDNIDGYVCDCSMVEYTGLHCEAPAPLCSSQPCQNNATCSEDSAGFQCLCWPGYTGSLCEIHFPVCEIHHCMNGGECTDLTRFSMSEGDSKEQDESRGYICKCRKGFMGVHCEQDFNECESNPCQNGGTCENRLGSYKCHCPTSTIGGRFYGGPDCLQVLTACRENICHNGGSCIPHLMDNEHYHTCVCVPGFTGPYCETRTTLSFDGRAILPFTLHPQRDELVNVSFTFRTVQTYAVILHLGDGETALRVYLQNGFLFLSLHCSSQLHILLHLPHNVSDDLWHTVQVIFQDSIQLKLLDPSCGSTCTNHSHLADASNIKFQEGLFGGDISANRKQGANITGTFDTQVPFVGCTRDITVGSYVITEEDGKLANIQVGCKRSNHCDSHPCGNRGKCINLWLSYYCDCHRPYRGSNCSTEYEAAGFGYGNVSSYAVFQTRNQFNDDIIVSAFVRTKHDTGLLFAIGNSTPYDITVSLESGKLTARTGYGIMSRGEHSISDGQAHLVTMKLSQNKLYLFTSSLPLDLISLDIKREQYARFLYVGGLGDHLETIRRGGYFKGCIQDLRMDGRALQFFTSSNLKNSTLVNLTQGCLSDLGCKPSLCQNGSSCIGSNGNDSSCSSAGKTCKDVQWCQLTQCPSGSVCELVPGGYECISNAVFTGNGRTISFRSNGKIMRDLTNLTIGFRTRDTESVLLHAQREPEVIRINIQNKYLHFHLQSGNDLNAVSLISEDPVSDNQWHTVTLSMTAPTSQTSTWQMEIDKKQKKTISSLPTGNLNFLKEDTDIYLGVDIGGMQRNFAGCFGTVLIEGIHLPYFVDADYIMVKPQLEQFMRTSAEIVDIRCLESDPCASNPCLFGGSCRDVFTHPVCTCPKGRSGDVCEIKTTECLPNPCSNGNCTTEADGYRCDCEPGYTGPTCDYIICHGHLCARGATCALGADGYFCLCPSNVTGQQCSLSSLSSEKSALSLVRIFNIMPSIFCGNEKKNITCYNYSNCTEELGVLGCSCQPGFVGERCELDIDECASNPCLNGGICQNLPNRFHCICDMNFAGDMCEIDLSDFLPPGVFTAVASAVLALFFAVCAGLCIFIAIAGMRSSQGTYSPSRQEKEGSRVEMWNIVQPPPLERLI</sequence>
<dbReference type="FunFam" id="2.10.25.10:FF:000246">
    <property type="entry name" value="EGF-like repeat and discoidin I-like domain-containing protein 3"/>
    <property type="match status" value="1"/>
</dbReference>
<dbReference type="InterPro" id="IPR001881">
    <property type="entry name" value="EGF-like_Ca-bd_dom"/>
</dbReference>
<keyword evidence="4 6" id="KW-1015">Disulfide bond</keyword>